<evidence type="ECO:0000256" key="4">
    <source>
        <dbReference type="ARBA" id="ARBA00022771"/>
    </source>
</evidence>
<dbReference type="InterPro" id="IPR051868">
    <property type="entry name" value="ZN346_ZMAT4"/>
</dbReference>
<dbReference type="SUPFAM" id="SSF57667">
    <property type="entry name" value="beta-beta-alpha zinc fingers"/>
    <property type="match status" value="4"/>
</dbReference>
<keyword evidence="3" id="KW-0677">Repeat</keyword>
<feature type="domain" description="U1-type" evidence="9">
    <location>
        <begin position="284"/>
        <end position="318"/>
    </location>
</feature>
<feature type="domain" description="C2H2-type" evidence="8">
    <location>
        <begin position="287"/>
        <end position="311"/>
    </location>
</feature>
<dbReference type="InterPro" id="IPR036236">
    <property type="entry name" value="Znf_C2H2_sf"/>
</dbReference>
<feature type="domain" description="C2H2-type" evidence="8">
    <location>
        <begin position="223"/>
        <end position="247"/>
    </location>
</feature>
<dbReference type="Pfam" id="PF12874">
    <property type="entry name" value="zf-met"/>
    <property type="match status" value="4"/>
</dbReference>
<evidence type="ECO:0000259" key="8">
    <source>
        <dbReference type="SMART" id="SM00355"/>
    </source>
</evidence>
<evidence type="ECO:0000256" key="2">
    <source>
        <dbReference type="ARBA" id="ARBA00022723"/>
    </source>
</evidence>
<keyword evidence="6" id="KW-0539">Nucleus</keyword>
<dbReference type="InterPro" id="IPR003604">
    <property type="entry name" value="Matrin/U1-like-C_Znf_C2H2"/>
</dbReference>
<keyword evidence="5" id="KW-0862">Zinc</keyword>
<dbReference type="Proteomes" id="UP001168877">
    <property type="component" value="Unassembled WGS sequence"/>
</dbReference>
<feature type="domain" description="C2H2-type" evidence="8">
    <location>
        <begin position="391"/>
        <end position="415"/>
    </location>
</feature>
<dbReference type="AlphaFoldDB" id="A0AA39VS60"/>
<feature type="region of interest" description="Disordered" evidence="7">
    <location>
        <begin position="1"/>
        <end position="28"/>
    </location>
</feature>
<dbReference type="SMART" id="SM00451">
    <property type="entry name" value="ZnF_U1"/>
    <property type="match status" value="4"/>
</dbReference>
<evidence type="ECO:0000256" key="5">
    <source>
        <dbReference type="ARBA" id="ARBA00022833"/>
    </source>
</evidence>
<dbReference type="SMART" id="SM00355">
    <property type="entry name" value="ZnF_C2H2"/>
    <property type="match status" value="4"/>
</dbReference>
<dbReference type="GO" id="GO:0003676">
    <property type="term" value="F:nucleic acid binding"/>
    <property type="evidence" value="ECO:0007669"/>
    <property type="project" value="InterPro"/>
</dbReference>
<name>A0AA39VS60_ACESA</name>
<dbReference type="PANTHER" id="PTHR46144:SF6">
    <property type="entry name" value="C2H2-TYPE DOMAIN-CONTAINING PROTEIN"/>
    <property type="match status" value="1"/>
</dbReference>
<evidence type="ECO:0000313" key="10">
    <source>
        <dbReference type="EMBL" id="KAK0588283.1"/>
    </source>
</evidence>
<protein>
    <submittedName>
        <fullName evidence="10">Uncharacterized protein</fullName>
    </submittedName>
</protein>
<reference evidence="10" key="1">
    <citation type="journal article" date="2022" name="Plant J.">
        <title>Strategies of tolerance reflected in two North American maple genomes.</title>
        <authorList>
            <person name="McEvoy S.L."/>
            <person name="Sezen U.U."/>
            <person name="Trouern-Trend A."/>
            <person name="McMahon S.M."/>
            <person name="Schaberg P.G."/>
            <person name="Yang J."/>
            <person name="Wegrzyn J.L."/>
            <person name="Swenson N.G."/>
        </authorList>
    </citation>
    <scope>NUCLEOTIDE SEQUENCE</scope>
    <source>
        <strain evidence="10">NS2018</strain>
    </source>
</reference>
<feature type="domain" description="C2H2-type" evidence="8">
    <location>
        <begin position="134"/>
        <end position="158"/>
    </location>
</feature>
<reference evidence="10" key="2">
    <citation type="submission" date="2023-06" db="EMBL/GenBank/DDBJ databases">
        <authorList>
            <person name="Swenson N.G."/>
            <person name="Wegrzyn J.L."/>
            <person name="Mcevoy S.L."/>
        </authorList>
    </citation>
    <scope>NUCLEOTIDE SEQUENCE</scope>
    <source>
        <strain evidence="10">NS2018</strain>
        <tissue evidence="10">Leaf</tissue>
    </source>
</reference>
<comment type="subcellular location">
    <subcellularLocation>
        <location evidence="1">Nucleus</location>
    </subcellularLocation>
</comment>
<dbReference type="InterPro" id="IPR013087">
    <property type="entry name" value="Znf_C2H2_type"/>
</dbReference>
<evidence type="ECO:0000256" key="3">
    <source>
        <dbReference type="ARBA" id="ARBA00022737"/>
    </source>
</evidence>
<dbReference type="GO" id="GO:0008270">
    <property type="term" value="F:zinc ion binding"/>
    <property type="evidence" value="ECO:0007669"/>
    <property type="project" value="UniProtKB-KW"/>
</dbReference>
<feature type="domain" description="U1-type" evidence="9">
    <location>
        <begin position="220"/>
        <end position="254"/>
    </location>
</feature>
<evidence type="ECO:0000256" key="6">
    <source>
        <dbReference type="ARBA" id="ARBA00023242"/>
    </source>
</evidence>
<keyword evidence="2" id="KW-0479">Metal-binding</keyword>
<feature type="domain" description="U1-type" evidence="9">
    <location>
        <begin position="388"/>
        <end position="422"/>
    </location>
</feature>
<dbReference type="PANTHER" id="PTHR46144">
    <property type="entry name" value="ZINC FINGER PROTEIN 385B-LIKE"/>
    <property type="match status" value="1"/>
</dbReference>
<dbReference type="GO" id="GO:0005634">
    <property type="term" value="C:nucleus"/>
    <property type="evidence" value="ECO:0007669"/>
    <property type="project" value="UniProtKB-SubCell"/>
</dbReference>
<evidence type="ECO:0000259" key="9">
    <source>
        <dbReference type="SMART" id="SM00451"/>
    </source>
</evidence>
<evidence type="ECO:0000256" key="7">
    <source>
        <dbReference type="SAM" id="MobiDB-lite"/>
    </source>
</evidence>
<evidence type="ECO:0000256" key="1">
    <source>
        <dbReference type="ARBA" id="ARBA00004123"/>
    </source>
</evidence>
<keyword evidence="4" id="KW-0863">Zinc-finger</keyword>
<dbReference type="EMBL" id="JAUESC010000382">
    <property type="protein sequence ID" value="KAK0588283.1"/>
    <property type="molecule type" value="Genomic_DNA"/>
</dbReference>
<gene>
    <name evidence="10" type="ORF">LWI29_037165</name>
</gene>
<sequence length="438" mass="47898">MYQTQYRKQPPSFTYLSHQPTNPNPDPNSYMSYPEPAIQFAEPAVYPLGTDPYAHPAPYPLTHVGYEGQTQYYEDPNVGSANWVTRQAGPVRYDSGSLASTSLISPRNSYWTDQLLMNNVTMGIPKQSKVIQPMRCEVCKIDCNSKEVFEKHISGKKHQRNMQSHINSSAATLQNSYSMVNTSQVGGLNVQMISGASSIASGQELEKKKQKLLSSGATVDSVRVCTICNVACIGEEVFTKHLTGKKHVAQASLMCLNGVGQYFAEIKAQNNSFWSGGLKKTKVVQSAWCEVCKINCNSNEVYVKHIQGKKHLKNQENLERIKNGSTSIPASSVATTAANLIIGPMENAKDNNSMDADSQKKRAALSQATVEDLETKKRKVMEGGAVAAHVRICTLCNVVCNSQMVFKSHIAGQKHAAIVKKQAEGLTESAAARVVDST</sequence>
<organism evidence="10 11">
    <name type="scientific">Acer saccharum</name>
    <name type="common">Sugar maple</name>
    <dbReference type="NCBI Taxonomy" id="4024"/>
    <lineage>
        <taxon>Eukaryota</taxon>
        <taxon>Viridiplantae</taxon>
        <taxon>Streptophyta</taxon>
        <taxon>Embryophyta</taxon>
        <taxon>Tracheophyta</taxon>
        <taxon>Spermatophyta</taxon>
        <taxon>Magnoliopsida</taxon>
        <taxon>eudicotyledons</taxon>
        <taxon>Gunneridae</taxon>
        <taxon>Pentapetalae</taxon>
        <taxon>rosids</taxon>
        <taxon>malvids</taxon>
        <taxon>Sapindales</taxon>
        <taxon>Sapindaceae</taxon>
        <taxon>Hippocastanoideae</taxon>
        <taxon>Acereae</taxon>
        <taxon>Acer</taxon>
    </lineage>
</organism>
<feature type="domain" description="U1-type" evidence="9">
    <location>
        <begin position="131"/>
        <end position="165"/>
    </location>
</feature>
<accession>A0AA39VS60</accession>
<evidence type="ECO:0000313" key="11">
    <source>
        <dbReference type="Proteomes" id="UP001168877"/>
    </source>
</evidence>
<proteinExistence type="predicted"/>
<dbReference type="Gene3D" id="3.30.160.60">
    <property type="entry name" value="Classic Zinc Finger"/>
    <property type="match status" value="4"/>
</dbReference>
<keyword evidence="11" id="KW-1185">Reference proteome</keyword>
<comment type="caution">
    <text evidence="10">The sequence shown here is derived from an EMBL/GenBank/DDBJ whole genome shotgun (WGS) entry which is preliminary data.</text>
</comment>